<reference evidence="1" key="1">
    <citation type="journal article" date="2021" name="PeerJ">
        <title>Extensive microbial diversity within the chicken gut microbiome revealed by metagenomics and culture.</title>
        <authorList>
            <person name="Gilroy R."/>
            <person name="Ravi A."/>
            <person name="Getino M."/>
            <person name="Pursley I."/>
            <person name="Horton D.L."/>
            <person name="Alikhan N.F."/>
            <person name="Baker D."/>
            <person name="Gharbi K."/>
            <person name="Hall N."/>
            <person name="Watson M."/>
            <person name="Adriaenssens E.M."/>
            <person name="Foster-Nyarko E."/>
            <person name="Jarju S."/>
            <person name="Secka A."/>
            <person name="Antonio M."/>
            <person name="Oren A."/>
            <person name="Chaudhuri R.R."/>
            <person name="La Ragione R."/>
            <person name="Hildebrand F."/>
            <person name="Pallen M.J."/>
        </authorList>
    </citation>
    <scope>NUCLEOTIDE SEQUENCE</scope>
    <source>
        <strain evidence="1">14324</strain>
    </source>
</reference>
<evidence type="ECO:0000313" key="2">
    <source>
        <dbReference type="Proteomes" id="UP000824041"/>
    </source>
</evidence>
<dbReference type="Pfam" id="PF20190">
    <property type="entry name" value="DUF6553"/>
    <property type="match status" value="1"/>
</dbReference>
<dbReference type="EMBL" id="DXBU01000095">
    <property type="protein sequence ID" value="HIZ22543.1"/>
    <property type="molecule type" value="Genomic_DNA"/>
</dbReference>
<dbReference type="AlphaFoldDB" id="A0A9D2IT57"/>
<evidence type="ECO:0000313" key="1">
    <source>
        <dbReference type="EMBL" id="HIZ22543.1"/>
    </source>
</evidence>
<sequence>MDTPTIAAYYREADPMKRKNLLEQSIEAGEEPEENAIRKELWELRYQGPSELGPQTRADGFLGLWMILEFNRDAGKRLFGGKGARKEIVKSLEKLKFRETCEKSSLHEELLYRECCHMVKLYMDLCEKDKSYNSVLCGILTISKDRAKNKLKNDIYETAISLPPAVGMENELSLITKAAKEMYELHFPGEGGLEDL</sequence>
<reference evidence="1" key="2">
    <citation type="submission" date="2021-04" db="EMBL/GenBank/DDBJ databases">
        <authorList>
            <person name="Gilroy R."/>
        </authorList>
    </citation>
    <scope>NUCLEOTIDE SEQUENCE</scope>
    <source>
        <strain evidence="1">14324</strain>
    </source>
</reference>
<dbReference type="InterPro" id="IPR046683">
    <property type="entry name" value="DUF6553"/>
</dbReference>
<gene>
    <name evidence="1" type="ORF">IAA21_07080</name>
</gene>
<name>A0A9D2IT57_9FIRM</name>
<dbReference type="Proteomes" id="UP000824041">
    <property type="component" value="Unassembled WGS sequence"/>
</dbReference>
<comment type="caution">
    <text evidence="1">The sequence shown here is derived from an EMBL/GenBank/DDBJ whole genome shotgun (WGS) entry which is preliminary data.</text>
</comment>
<protein>
    <submittedName>
        <fullName evidence="1">Uncharacterized protein</fullName>
    </submittedName>
</protein>
<organism evidence="1 2">
    <name type="scientific">Candidatus Blautia faecigallinarum</name>
    <dbReference type="NCBI Taxonomy" id="2838488"/>
    <lineage>
        <taxon>Bacteria</taxon>
        <taxon>Bacillati</taxon>
        <taxon>Bacillota</taxon>
        <taxon>Clostridia</taxon>
        <taxon>Lachnospirales</taxon>
        <taxon>Lachnospiraceae</taxon>
        <taxon>Blautia</taxon>
    </lineage>
</organism>
<accession>A0A9D2IT57</accession>
<proteinExistence type="predicted"/>